<evidence type="ECO:0000313" key="3">
    <source>
        <dbReference type="Proteomes" id="UP000824265"/>
    </source>
</evidence>
<dbReference type="AlphaFoldDB" id="A0A9D1R9D0"/>
<protein>
    <submittedName>
        <fullName evidence="2">Uncharacterized protein</fullName>
    </submittedName>
</protein>
<dbReference type="Proteomes" id="UP000824265">
    <property type="component" value="Unassembled WGS sequence"/>
</dbReference>
<comment type="caution">
    <text evidence="2">The sequence shown here is derived from an EMBL/GenBank/DDBJ whole genome shotgun (WGS) entry which is preliminary data.</text>
</comment>
<evidence type="ECO:0000313" key="2">
    <source>
        <dbReference type="EMBL" id="HIW82462.1"/>
    </source>
</evidence>
<feature type="transmembrane region" description="Helical" evidence="1">
    <location>
        <begin position="451"/>
        <end position="472"/>
    </location>
</feature>
<feature type="transmembrane region" description="Helical" evidence="1">
    <location>
        <begin position="304"/>
        <end position="324"/>
    </location>
</feature>
<reference evidence="2" key="2">
    <citation type="submission" date="2021-04" db="EMBL/GenBank/DDBJ databases">
        <authorList>
            <person name="Gilroy R."/>
        </authorList>
    </citation>
    <scope>NUCLEOTIDE SEQUENCE</scope>
    <source>
        <strain evidence="2">CHK195-6426</strain>
    </source>
</reference>
<feature type="transmembrane region" description="Helical" evidence="1">
    <location>
        <begin position="406"/>
        <end position="431"/>
    </location>
</feature>
<feature type="transmembrane region" description="Helical" evidence="1">
    <location>
        <begin position="186"/>
        <end position="215"/>
    </location>
</feature>
<gene>
    <name evidence="2" type="ORF">H9742_13250</name>
</gene>
<feature type="transmembrane region" description="Helical" evidence="1">
    <location>
        <begin position="235"/>
        <end position="254"/>
    </location>
</feature>
<reference evidence="2" key="1">
    <citation type="journal article" date="2021" name="PeerJ">
        <title>Extensive microbial diversity within the chicken gut microbiome revealed by metagenomics and culture.</title>
        <authorList>
            <person name="Gilroy R."/>
            <person name="Ravi A."/>
            <person name="Getino M."/>
            <person name="Pursley I."/>
            <person name="Horton D.L."/>
            <person name="Alikhan N.F."/>
            <person name="Baker D."/>
            <person name="Gharbi K."/>
            <person name="Hall N."/>
            <person name="Watson M."/>
            <person name="Adriaenssens E.M."/>
            <person name="Foster-Nyarko E."/>
            <person name="Jarju S."/>
            <person name="Secka A."/>
            <person name="Antonio M."/>
            <person name="Oren A."/>
            <person name="Chaudhuri R.R."/>
            <person name="La Ragione R."/>
            <person name="Hildebrand F."/>
            <person name="Pallen M.J."/>
        </authorList>
    </citation>
    <scope>NUCLEOTIDE SEQUENCE</scope>
    <source>
        <strain evidence="2">CHK195-6426</strain>
    </source>
</reference>
<keyword evidence="1" id="KW-0472">Membrane</keyword>
<feature type="transmembrane region" description="Helical" evidence="1">
    <location>
        <begin position="103"/>
        <end position="120"/>
    </location>
</feature>
<feature type="transmembrane region" description="Helical" evidence="1">
    <location>
        <begin position="376"/>
        <end position="394"/>
    </location>
</feature>
<name>A0A9D1R9D0_9FIRM</name>
<evidence type="ECO:0000256" key="1">
    <source>
        <dbReference type="SAM" id="Phobius"/>
    </source>
</evidence>
<keyword evidence="1" id="KW-0812">Transmembrane</keyword>
<organism evidence="2 3">
    <name type="scientific">Candidatus Acetatifactor stercoripullorum</name>
    <dbReference type="NCBI Taxonomy" id="2838414"/>
    <lineage>
        <taxon>Bacteria</taxon>
        <taxon>Bacillati</taxon>
        <taxon>Bacillota</taxon>
        <taxon>Clostridia</taxon>
        <taxon>Lachnospirales</taxon>
        <taxon>Lachnospiraceae</taxon>
        <taxon>Acetatifactor</taxon>
    </lineage>
</organism>
<feature type="transmembrane region" description="Helical" evidence="1">
    <location>
        <begin position="336"/>
        <end position="356"/>
    </location>
</feature>
<feature type="transmembrane region" description="Helical" evidence="1">
    <location>
        <begin position="156"/>
        <end position="174"/>
    </location>
</feature>
<proteinExistence type="predicted"/>
<dbReference type="EMBL" id="DXGH01000072">
    <property type="protein sequence ID" value="HIW82462.1"/>
    <property type="molecule type" value="Genomic_DNA"/>
</dbReference>
<feature type="transmembrane region" description="Helical" evidence="1">
    <location>
        <begin position="16"/>
        <end position="36"/>
    </location>
</feature>
<sequence>MSGRLKNFWNRNGRNVIFLTLIVMTASVPLLTDYLLEGENLQNVLTRIELISQGLTKSFPVRIQPAALSDYGYGAAAFEADVFLIVPGVLHRMGLSLQAAYKLYLWAVNIATAVCSFLCFEKCFHRQDMGLVGSLLFTWCPYRLSSLYVAAQAGEAAAWCFLPLLLLGLVRLYAGEDKQKGVGRTWVLLTAALLLILSASMTVFVIAAGMCVLWLFLLGKRALSKDVRLTVGKTVLATGLLGAWFLIPLLYFVYKNTELLGNLILQDVRSGGLSWAVYLMTFFGAGTSENFWENGMAGTQSLGMGFAVTACVLFFLWSLFTGRYAQKEKKPLCKRLAVLGLVLAYLSTSSFPWELLQNKNLLFSLFLGWMQSPAKWGIGACAVFILLSCQTLYLEREEGWYRICLGITISTAFLTTQFLTGEILLSAQPLWLERTEEWAALPLQVITGIPWLWRVAEGISLSALAFLVFMAAKGRMRRGKSVEKV</sequence>
<keyword evidence="1" id="KW-1133">Transmembrane helix</keyword>
<accession>A0A9D1R9D0</accession>